<dbReference type="Proteomes" id="UP000265140">
    <property type="component" value="Chromosome 11"/>
</dbReference>
<comment type="subcellular location">
    <subcellularLocation>
        <location evidence="1">Secreted</location>
    </subcellularLocation>
</comment>
<evidence type="ECO:0000256" key="6">
    <source>
        <dbReference type="ARBA" id="ARBA00023118"/>
    </source>
</evidence>
<dbReference type="STRING" id="8010.ENSELUP00000034693"/>
<dbReference type="Ensembl" id="ENSELUT00000021672.3">
    <property type="protein sequence ID" value="ENSELUP00000034693.3"/>
    <property type="gene ID" value="ENSELUG00000035472.1"/>
</dbReference>
<dbReference type="GO" id="GO:0005615">
    <property type="term" value="C:extracellular space"/>
    <property type="evidence" value="ECO:0007669"/>
    <property type="project" value="UniProtKB-KW"/>
</dbReference>
<evidence type="ECO:0000256" key="8">
    <source>
        <dbReference type="SAM" id="SignalP"/>
    </source>
</evidence>
<feature type="signal peptide" evidence="8">
    <location>
        <begin position="1"/>
        <end position="22"/>
    </location>
</feature>
<keyword evidence="3" id="KW-0202">Cytokine</keyword>
<reference evidence="10" key="1">
    <citation type="journal article" date="2014" name="PLoS ONE">
        <title>The genome and linkage map of the northern pike (Esox lucius): conserved synteny revealed between the salmonid sister group and the Neoteleostei.</title>
        <authorList>
            <person name="Rondeau E.B."/>
            <person name="Minkley D.R."/>
            <person name="Leong J.S."/>
            <person name="Messmer A.M."/>
            <person name="Jantzen J.R."/>
            <person name="von Schalburg K.R."/>
            <person name="Lemon C."/>
            <person name="Bird N.H."/>
            <person name="Koop B.F."/>
        </authorList>
    </citation>
    <scope>NUCLEOTIDE SEQUENCE</scope>
</reference>
<evidence type="ECO:0000313" key="9">
    <source>
        <dbReference type="Ensembl" id="ENSELUP00000034693.3"/>
    </source>
</evidence>
<name>A0A3P9A288_ESOLU</name>
<evidence type="ECO:0000256" key="7">
    <source>
        <dbReference type="ARBA" id="ARBA00023157"/>
    </source>
</evidence>
<keyword evidence="7" id="KW-1015">Disulfide bond</keyword>
<reference evidence="9" key="2">
    <citation type="submission" date="2020-02" db="EMBL/GenBank/DDBJ databases">
        <title>Esox lucius (northern pike) genome, fEsoLuc1, primary haplotype.</title>
        <authorList>
            <person name="Myers G."/>
            <person name="Karagic N."/>
            <person name="Meyer A."/>
            <person name="Pippel M."/>
            <person name="Reichard M."/>
            <person name="Winkler S."/>
            <person name="Tracey A."/>
            <person name="Sims Y."/>
            <person name="Howe K."/>
            <person name="Rhie A."/>
            <person name="Formenti G."/>
            <person name="Durbin R."/>
            <person name="Fedrigo O."/>
            <person name="Jarvis E.D."/>
        </authorList>
    </citation>
    <scope>NUCLEOTIDE SEQUENCE [LARGE SCALE GENOMIC DNA]</scope>
</reference>
<proteinExistence type="inferred from homology"/>
<evidence type="ECO:0000256" key="4">
    <source>
        <dbReference type="ARBA" id="ARBA00022525"/>
    </source>
</evidence>
<keyword evidence="10" id="KW-1185">Reference proteome</keyword>
<reference evidence="9" key="4">
    <citation type="submission" date="2025-09" db="UniProtKB">
        <authorList>
            <consortium name="Ensembl"/>
        </authorList>
    </citation>
    <scope>IDENTIFICATION</scope>
</reference>
<dbReference type="PANTHER" id="PTHR11691:SF73">
    <property type="entry name" value="INTERFERON BETA"/>
    <property type="match status" value="1"/>
</dbReference>
<keyword evidence="5 8" id="KW-0732">Signal</keyword>
<dbReference type="Bgee" id="ENSELUG00000013358">
    <property type="expression patterns" value="Expressed in ovary and 9 other cell types or tissues"/>
</dbReference>
<comment type="similarity">
    <text evidence="2">Belongs to the alpha/beta interferon family.</text>
</comment>
<dbReference type="SUPFAM" id="SSF47266">
    <property type="entry name" value="4-helical cytokines"/>
    <property type="match status" value="1"/>
</dbReference>
<dbReference type="PANTHER" id="PTHR11691">
    <property type="entry name" value="TYPE I INTERFERON"/>
    <property type="match status" value="1"/>
</dbReference>
<dbReference type="AlphaFoldDB" id="A0A3P9A288"/>
<dbReference type="GO" id="GO:0005125">
    <property type="term" value="F:cytokine activity"/>
    <property type="evidence" value="ECO:0007669"/>
    <property type="project" value="UniProtKB-KW"/>
</dbReference>
<dbReference type="Gene3D" id="1.20.1250.10">
    <property type="match status" value="1"/>
</dbReference>
<dbReference type="GO" id="GO:0005126">
    <property type="term" value="F:cytokine receptor binding"/>
    <property type="evidence" value="ECO:0007669"/>
    <property type="project" value="InterPro"/>
</dbReference>
<organism evidence="9 10">
    <name type="scientific">Esox lucius</name>
    <name type="common">Northern pike</name>
    <dbReference type="NCBI Taxonomy" id="8010"/>
    <lineage>
        <taxon>Eukaryota</taxon>
        <taxon>Metazoa</taxon>
        <taxon>Chordata</taxon>
        <taxon>Craniata</taxon>
        <taxon>Vertebrata</taxon>
        <taxon>Euteleostomi</taxon>
        <taxon>Actinopterygii</taxon>
        <taxon>Neopterygii</taxon>
        <taxon>Teleostei</taxon>
        <taxon>Protacanthopterygii</taxon>
        <taxon>Esociformes</taxon>
        <taxon>Esocidae</taxon>
        <taxon>Esox</taxon>
    </lineage>
</organism>
<dbReference type="GO" id="GO:0006955">
    <property type="term" value="P:immune response"/>
    <property type="evidence" value="ECO:0007669"/>
    <property type="project" value="UniProtKB-ARBA"/>
</dbReference>
<evidence type="ECO:0000256" key="2">
    <source>
        <dbReference type="ARBA" id="ARBA00011033"/>
    </source>
</evidence>
<sequence>MQRFTMQSWTYLILILCSTVCAKSVCLCCDWIQDHYGTLSGKYHSLLDEMGGNITKQDVPVFFPESLYRRMEDAQYEVKVRFLNETIHEIFKLFDENMDAVTWEEKKLDDFLILLHRQFQNLKSCVSPATKFKRLKRFFKKLNKKVLVEMNYSAQAWELIRKETKYILEKLDLLVATMH</sequence>
<reference evidence="9" key="3">
    <citation type="submission" date="2025-08" db="UniProtKB">
        <authorList>
            <consortium name="Ensembl"/>
        </authorList>
    </citation>
    <scope>IDENTIFICATION</scope>
</reference>
<evidence type="ECO:0000256" key="3">
    <source>
        <dbReference type="ARBA" id="ARBA00022514"/>
    </source>
</evidence>
<accession>A0A3P9A288</accession>
<evidence type="ECO:0000256" key="1">
    <source>
        <dbReference type="ARBA" id="ARBA00004613"/>
    </source>
</evidence>
<keyword evidence="6" id="KW-0051">Antiviral defense</keyword>
<feature type="chain" id="PRO_5044310089" evidence="8">
    <location>
        <begin position="23"/>
        <end position="179"/>
    </location>
</feature>
<dbReference type="InterPro" id="IPR009079">
    <property type="entry name" value="4_helix_cytokine-like_core"/>
</dbReference>
<dbReference type="Pfam" id="PF00143">
    <property type="entry name" value="Interferon"/>
    <property type="match status" value="1"/>
</dbReference>
<keyword evidence="4" id="KW-0964">Secreted</keyword>
<evidence type="ECO:0000256" key="5">
    <source>
        <dbReference type="ARBA" id="ARBA00022729"/>
    </source>
</evidence>
<protein>
    <submittedName>
        <fullName evidence="9">Uncharacterized protein</fullName>
    </submittedName>
</protein>
<evidence type="ECO:0000313" key="10">
    <source>
        <dbReference type="Proteomes" id="UP000265140"/>
    </source>
</evidence>
<dbReference type="InterPro" id="IPR000471">
    <property type="entry name" value="Interferon_alpha/beta/delta"/>
</dbReference>
<dbReference type="GO" id="GO:0051607">
    <property type="term" value="P:defense response to virus"/>
    <property type="evidence" value="ECO:0007669"/>
    <property type="project" value="UniProtKB-KW"/>
</dbReference>
<dbReference type="GeneTree" id="ENSGT00510000050089"/>